<name>A0AAV9W291_9PEZI</name>
<proteinExistence type="predicted"/>
<dbReference type="EMBL" id="JAVHJL010000009">
    <property type="protein sequence ID" value="KAK6497729.1"/>
    <property type="molecule type" value="Genomic_DNA"/>
</dbReference>
<reference evidence="2 3" key="1">
    <citation type="submission" date="2023-08" db="EMBL/GenBank/DDBJ databases">
        <authorList>
            <person name="Palmer J.M."/>
        </authorList>
    </citation>
    <scope>NUCLEOTIDE SEQUENCE [LARGE SCALE GENOMIC DNA]</scope>
    <source>
        <strain evidence="2 3">TWF481</strain>
    </source>
</reference>
<keyword evidence="3" id="KW-1185">Reference proteome</keyword>
<feature type="region of interest" description="Disordered" evidence="1">
    <location>
        <begin position="121"/>
        <end position="158"/>
    </location>
</feature>
<dbReference type="AlphaFoldDB" id="A0AAV9W291"/>
<dbReference type="Proteomes" id="UP001370758">
    <property type="component" value="Unassembled WGS sequence"/>
</dbReference>
<organism evidence="2 3">
    <name type="scientific">Arthrobotrys musiformis</name>
    <dbReference type="NCBI Taxonomy" id="47236"/>
    <lineage>
        <taxon>Eukaryota</taxon>
        <taxon>Fungi</taxon>
        <taxon>Dikarya</taxon>
        <taxon>Ascomycota</taxon>
        <taxon>Pezizomycotina</taxon>
        <taxon>Orbiliomycetes</taxon>
        <taxon>Orbiliales</taxon>
        <taxon>Orbiliaceae</taxon>
        <taxon>Arthrobotrys</taxon>
    </lineage>
</organism>
<feature type="region of interest" description="Disordered" evidence="1">
    <location>
        <begin position="388"/>
        <end position="441"/>
    </location>
</feature>
<feature type="region of interest" description="Disordered" evidence="1">
    <location>
        <begin position="243"/>
        <end position="262"/>
    </location>
</feature>
<evidence type="ECO:0000256" key="1">
    <source>
        <dbReference type="SAM" id="MobiDB-lite"/>
    </source>
</evidence>
<sequence length="542" mass="59458">MPPSRNSTLRTERTHEENQERAYIAASHRSDRSLEARMESARRASEIHKQRTGKFFQITEKAVLAGEVYMDDEEELPAPYYQLDQRLRPDAPDPEEFFNKLVEYLSANAFLRNRLSSAIEESNRLSSRSAAAAQRNRSLSTPTGYGEGPMLEQGLGPSVQTSSFSPALFTRPYQGPLLSTTPEPSNPPTLPTAVPNVNSQVNMTQFQSPINAQGTQFHTGPIGIGSLPQHHYQRIFLARRQTAPGVESPQQSGTPAGASLSGIPHNGGYSAVPTPEQYQAMGQIFPSRRPSAATVDITGSPMSDISMASFRNTQNPMQLSINGGSPDSLLMTRPSIPNRSTYIPHLQQQQHFPISPENANANTNMHHQPPTIITQDLSSPMVLTLPMRSREGSRSTSQSPALKRCASTDLFREASPTKSIRTEDSPVPAYSPAQSNPIQSPVDDEEIDLFDFPLPQNYRDMLYGPGAPVSGSAALSFAGATSQDLSGERPAEVPEVMYNFADPELDLTDSLLNQHLNQNNQPAFNMNFLEQNDPGPEDINDT</sequence>
<feature type="compositionally biased region" description="Basic and acidic residues" evidence="1">
    <location>
        <begin position="10"/>
        <end position="20"/>
    </location>
</feature>
<feature type="compositionally biased region" description="Low complexity" evidence="1">
    <location>
        <begin position="124"/>
        <end position="140"/>
    </location>
</feature>
<feature type="region of interest" description="Disordered" evidence="1">
    <location>
        <begin position="1"/>
        <end position="49"/>
    </location>
</feature>
<accession>A0AAV9W291</accession>
<evidence type="ECO:0000313" key="3">
    <source>
        <dbReference type="Proteomes" id="UP001370758"/>
    </source>
</evidence>
<protein>
    <submittedName>
        <fullName evidence="2">Uncharacterized protein</fullName>
    </submittedName>
</protein>
<gene>
    <name evidence="2" type="ORF">TWF481_012132</name>
</gene>
<feature type="compositionally biased region" description="Basic and acidic residues" evidence="1">
    <location>
        <begin position="28"/>
        <end position="49"/>
    </location>
</feature>
<comment type="caution">
    <text evidence="2">The sequence shown here is derived from an EMBL/GenBank/DDBJ whole genome shotgun (WGS) entry which is preliminary data.</text>
</comment>
<evidence type="ECO:0000313" key="2">
    <source>
        <dbReference type="EMBL" id="KAK6497729.1"/>
    </source>
</evidence>